<organism evidence="5 6">
    <name type="scientific">candidate division WOR_3 bacterium SM23_42</name>
    <dbReference type="NCBI Taxonomy" id="1703779"/>
    <lineage>
        <taxon>Bacteria</taxon>
        <taxon>Bacteria division WOR-3</taxon>
    </lineage>
</organism>
<protein>
    <recommendedName>
        <fullName evidence="4">PatA-like N-terminal domain-containing protein</fullName>
    </recommendedName>
</protein>
<dbReference type="InterPro" id="IPR019734">
    <property type="entry name" value="TPR_rpt"/>
</dbReference>
<evidence type="ECO:0000259" key="4">
    <source>
        <dbReference type="Pfam" id="PF14332"/>
    </source>
</evidence>
<comment type="caution">
    <text evidence="5">The sequence shown here is derived from an EMBL/GenBank/DDBJ whole genome shotgun (WGS) entry which is preliminary data.</text>
</comment>
<dbReference type="AlphaFoldDB" id="A0A0S8FTQ0"/>
<dbReference type="InterPro" id="IPR037257">
    <property type="entry name" value="T2SS_E_N_sf"/>
</dbReference>
<reference evidence="5 6" key="1">
    <citation type="journal article" date="2015" name="Microbiome">
        <title>Genomic resolution of linkages in carbon, nitrogen, and sulfur cycling among widespread estuary sediment bacteria.</title>
        <authorList>
            <person name="Baker B.J."/>
            <person name="Lazar C.S."/>
            <person name="Teske A.P."/>
            <person name="Dick G.J."/>
        </authorList>
    </citation>
    <scope>NUCLEOTIDE SEQUENCE [LARGE SCALE GENOMIC DNA]</scope>
    <source>
        <strain evidence="5">SM23_42</strain>
    </source>
</reference>
<feature type="repeat" description="TPR" evidence="3">
    <location>
        <begin position="479"/>
        <end position="512"/>
    </location>
</feature>
<feature type="repeat" description="TPR" evidence="3">
    <location>
        <begin position="310"/>
        <end position="343"/>
    </location>
</feature>
<dbReference type="EMBL" id="LJUJ01000005">
    <property type="protein sequence ID" value="KPK64120.1"/>
    <property type="molecule type" value="Genomic_DNA"/>
</dbReference>
<dbReference type="InterPro" id="IPR025497">
    <property type="entry name" value="PatA-like_N"/>
</dbReference>
<dbReference type="Pfam" id="PF13424">
    <property type="entry name" value="TPR_12"/>
    <property type="match status" value="1"/>
</dbReference>
<dbReference type="PANTHER" id="PTHR36304">
    <property type="entry name" value="DOMAIN GTPASE-ACTIVATING PROTEIN, PUTATIVE-RELATED-RELATED"/>
    <property type="match status" value="1"/>
</dbReference>
<dbReference type="PROSITE" id="PS50005">
    <property type="entry name" value="TPR"/>
    <property type="match status" value="3"/>
</dbReference>
<feature type="repeat" description="TPR" evidence="3">
    <location>
        <begin position="412"/>
        <end position="445"/>
    </location>
</feature>
<dbReference type="Proteomes" id="UP000051373">
    <property type="component" value="Unassembled WGS sequence"/>
</dbReference>
<dbReference type="Pfam" id="PF14332">
    <property type="entry name" value="DUF4388"/>
    <property type="match status" value="1"/>
</dbReference>
<keyword evidence="1" id="KW-0677">Repeat</keyword>
<dbReference type="PROSITE" id="PS50293">
    <property type="entry name" value="TPR_REGION"/>
    <property type="match status" value="2"/>
</dbReference>
<dbReference type="SUPFAM" id="SSF48452">
    <property type="entry name" value="TPR-like"/>
    <property type="match status" value="2"/>
</dbReference>
<dbReference type="Gene3D" id="1.25.40.10">
    <property type="entry name" value="Tetratricopeptide repeat domain"/>
    <property type="match status" value="3"/>
</dbReference>
<sequence>MAIKGSLGEASLPDVIQLLTYSLKSGCLSVTDGRNFGNIFLRDGRVIYATILNRRMRIGDTMLEKKLFDQTIMDRAVGIQKTKKKRIGEILVEMGAISRVVLEKELRQQIEETILTMLTWETGYFNFEEGLLPSSAEYTIELSAQELLLKGARRIQEWQKIESKLPPFETVLVKREDIPDLKLTEQESMVLSLIDGDNSVDRVIKISGLDFREACKVVNVLLTAGVIEKPKKPAEKKPMSGDMSERKNRGFAFYKTALYDEAEREFAKVIEHDADNAEALFYLGLIALIRHHNEVARDNLQKALEKESRLSVLIALGYVCGQMKLYEDALTYLQRAHELAPDNAKVMLNLGITRYRMGDLEGAATILEESLECSEGIVLPYLYLFLINVMRDDTDKAIDWLKGAIDKFPRLAALKNNLAVLYQSSGKYEEAEKLYRQVLNVQPGETVAIKNLAKIFLGLGIYGAARECYEQMPAAERDPLTLKNLGRIYLLQGDRERALNTWEQAHELDPDDDDVVHDLQTLRSVKSK</sequence>
<dbReference type="SMART" id="SM00028">
    <property type="entry name" value="TPR"/>
    <property type="match status" value="6"/>
</dbReference>
<evidence type="ECO:0000256" key="2">
    <source>
        <dbReference type="ARBA" id="ARBA00022803"/>
    </source>
</evidence>
<evidence type="ECO:0000313" key="6">
    <source>
        <dbReference type="Proteomes" id="UP000051373"/>
    </source>
</evidence>
<dbReference type="Pfam" id="PF07719">
    <property type="entry name" value="TPR_2"/>
    <property type="match status" value="1"/>
</dbReference>
<dbReference type="Pfam" id="PF13374">
    <property type="entry name" value="TPR_10"/>
    <property type="match status" value="1"/>
</dbReference>
<proteinExistence type="predicted"/>
<dbReference type="Pfam" id="PF13432">
    <property type="entry name" value="TPR_16"/>
    <property type="match status" value="1"/>
</dbReference>
<evidence type="ECO:0000256" key="3">
    <source>
        <dbReference type="PROSITE-ProRule" id="PRU00339"/>
    </source>
</evidence>
<accession>A0A0S8FTQ0</accession>
<dbReference type="PANTHER" id="PTHR36304:SF4">
    <property type="entry name" value="DUF4388 DOMAIN-CONTAINING PROTEIN"/>
    <property type="match status" value="1"/>
</dbReference>
<dbReference type="SUPFAM" id="SSF160246">
    <property type="entry name" value="EspE N-terminal domain-like"/>
    <property type="match status" value="1"/>
</dbReference>
<evidence type="ECO:0000256" key="1">
    <source>
        <dbReference type="ARBA" id="ARBA00022737"/>
    </source>
</evidence>
<feature type="domain" description="PatA-like N-terminal" evidence="4">
    <location>
        <begin position="4"/>
        <end position="159"/>
    </location>
</feature>
<gene>
    <name evidence="5" type="ORF">AMJ83_03745</name>
</gene>
<dbReference type="InterPro" id="IPR013105">
    <property type="entry name" value="TPR_2"/>
</dbReference>
<keyword evidence="2 3" id="KW-0802">TPR repeat</keyword>
<dbReference type="STRING" id="1703779.AMJ83_03745"/>
<name>A0A0S8FTQ0_UNCW3</name>
<dbReference type="InterPro" id="IPR011990">
    <property type="entry name" value="TPR-like_helical_dom_sf"/>
</dbReference>
<evidence type="ECO:0000313" key="5">
    <source>
        <dbReference type="EMBL" id="KPK64120.1"/>
    </source>
</evidence>